<dbReference type="KEGG" id="lgi:LOTGIDRAFT_152556"/>
<dbReference type="PANTHER" id="PTHR33962:SF1">
    <property type="entry name" value="RECQ-MEDIATED GENOME INSTABILITY PROTEIN 2"/>
    <property type="match status" value="1"/>
</dbReference>
<protein>
    <recommendedName>
        <fullName evidence="3">OB domain-containing protein</fullName>
    </recommendedName>
</protein>
<dbReference type="AlphaFoldDB" id="V4ANE1"/>
<dbReference type="STRING" id="225164.V4ANE1"/>
<dbReference type="GeneID" id="20235708"/>
<dbReference type="GO" id="GO:0043007">
    <property type="term" value="P:maintenance of rDNA"/>
    <property type="evidence" value="ECO:0007669"/>
    <property type="project" value="TreeGrafter"/>
</dbReference>
<dbReference type="EMBL" id="KB199650">
    <property type="protein sequence ID" value="ESP05689.1"/>
    <property type="molecule type" value="Genomic_DNA"/>
</dbReference>
<proteinExistence type="predicted"/>
<dbReference type="RefSeq" id="XP_009044234.1">
    <property type="nucleotide sequence ID" value="XM_009045986.1"/>
</dbReference>
<name>V4ANE1_LOTGI</name>
<dbReference type="Pfam" id="PF16100">
    <property type="entry name" value="RMI2"/>
    <property type="match status" value="1"/>
</dbReference>
<dbReference type="Proteomes" id="UP000030746">
    <property type="component" value="Unassembled WGS sequence"/>
</dbReference>
<evidence type="ECO:0000313" key="1">
    <source>
        <dbReference type="EMBL" id="ESP05689.1"/>
    </source>
</evidence>
<evidence type="ECO:0000313" key="2">
    <source>
        <dbReference type="Proteomes" id="UP000030746"/>
    </source>
</evidence>
<dbReference type="HOGENOM" id="CLU_1742717_0_0_1"/>
<sequence>MSTLDLPSKKLFIQEVKEHYIKTKPSQHPVSVWVQGTVIENNDNCSQQVIDDGTGIIQVLGNDKIPNCPKVKKDTGIHKLQGSQTDRQYAMITGIVIFCRRDRETDRQYVMITGIVLDVETTPILRAIKVQDLSANSIMETMWILEVIDQTLTCSS</sequence>
<organism evidence="1 2">
    <name type="scientific">Lottia gigantea</name>
    <name type="common">Giant owl limpet</name>
    <dbReference type="NCBI Taxonomy" id="225164"/>
    <lineage>
        <taxon>Eukaryota</taxon>
        <taxon>Metazoa</taxon>
        <taxon>Spiralia</taxon>
        <taxon>Lophotrochozoa</taxon>
        <taxon>Mollusca</taxon>
        <taxon>Gastropoda</taxon>
        <taxon>Patellogastropoda</taxon>
        <taxon>Lottioidea</taxon>
        <taxon>Lottiidae</taxon>
        <taxon>Lottia</taxon>
    </lineage>
</organism>
<dbReference type="CTD" id="20235708"/>
<reference evidence="1 2" key="1">
    <citation type="journal article" date="2013" name="Nature">
        <title>Insights into bilaterian evolution from three spiralian genomes.</title>
        <authorList>
            <person name="Simakov O."/>
            <person name="Marletaz F."/>
            <person name="Cho S.J."/>
            <person name="Edsinger-Gonzales E."/>
            <person name="Havlak P."/>
            <person name="Hellsten U."/>
            <person name="Kuo D.H."/>
            <person name="Larsson T."/>
            <person name="Lv J."/>
            <person name="Arendt D."/>
            <person name="Savage R."/>
            <person name="Osoegawa K."/>
            <person name="de Jong P."/>
            <person name="Grimwood J."/>
            <person name="Chapman J.A."/>
            <person name="Shapiro H."/>
            <person name="Aerts A."/>
            <person name="Otillar R.P."/>
            <person name="Terry A.Y."/>
            <person name="Boore J.L."/>
            <person name="Grigoriev I.V."/>
            <person name="Lindberg D.R."/>
            <person name="Seaver E.C."/>
            <person name="Weisblat D.A."/>
            <person name="Putnam N.H."/>
            <person name="Rokhsar D.S."/>
        </authorList>
    </citation>
    <scope>NUCLEOTIDE SEQUENCE [LARGE SCALE GENOMIC DNA]</scope>
</reference>
<dbReference type="Gene3D" id="2.40.50.140">
    <property type="entry name" value="Nucleic acid-binding proteins"/>
    <property type="match status" value="1"/>
</dbReference>
<dbReference type="GO" id="GO:0016607">
    <property type="term" value="C:nuclear speck"/>
    <property type="evidence" value="ECO:0007669"/>
    <property type="project" value="TreeGrafter"/>
</dbReference>
<dbReference type="GO" id="GO:0006281">
    <property type="term" value="P:DNA repair"/>
    <property type="evidence" value="ECO:0007669"/>
    <property type="project" value="TreeGrafter"/>
</dbReference>
<dbReference type="OMA" id="RTMWELE"/>
<dbReference type="GO" id="GO:0005829">
    <property type="term" value="C:cytosol"/>
    <property type="evidence" value="ECO:0007669"/>
    <property type="project" value="TreeGrafter"/>
</dbReference>
<dbReference type="PANTHER" id="PTHR33962">
    <property type="entry name" value="RECQ-MEDIATED GENOME INSTABILITY PROTEIN 2 RMI2"/>
    <property type="match status" value="1"/>
</dbReference>
<gene>
    <name evidence="1" type="ORF">LOTGIDRAFT_152556</name>
</gene>
<keyword evidence="2" id="KW-1185">Reference proteome</keyword>
<dbReference type="InterPro" id="IPR012340">
    <property type="entry name" value="NA-bd_OB-fold"/>
</dbReference>
<dbReference type="OrthoDB" id="10024265at2759"/>
<dbReference type="GO" id="GO:2000042">
    <property type="term" value="P:negative regulation of double-strand break repair via homologous recombination"/>
    <property type="evidence" value="ECO:0007669"/>
    <property type="project" value="TreeGrafter"/>
</dbReference>
<evidence type="ECO:0008006" key="3">
    <source>
        <dbReference type="Google" id="ProtNLM"/>
    </source>
</evidence>
<dbReference type="GO" id="GO:0033045">
    <property type="term" value="P:regulation of sister chromatid segregation"/>
    <property type="evidence" value="ECO:0007669"/>
    <property type="project" value="TreeGrafter"/>
</dbReference>
<accession>V4ANE1</accession>
<dbReference type="InterPro" id="IPR032245">
    <property type="entry name" value="RMI2"/>
</dbReference>